<keyword evidence="1" id="KW-0472">Membrane</keyword>
<sequence>MLFVLWVNNAPIFWYDLAYCSTILVMSTLLGTAIPRGVAKQGPYAGRLNDGSQALRTWRMLKGQLKCESQGWQEKEI</sequence>
<reference evidence="2" key="1">
    <citation type="submission" date="2018-12" db="EMBL/GenBank/DDBJ databases">
        <title>Novel natural products biosynthetic potential of the class Ktedonobacteria.</title>
        <authorList>
            <person name="Zheng Y."/>
            <person name="Saitou A."/>
            <person name="Wang C.M."/>
            <person name="Toyoda A."/>
            <person name="Minakuchi Y."/>
            <person name="Sekiguchi Y."/>
            <person name="Ueda K."/>
            <person name="Takano H."/>
            <person name="Sakai Y."/>
            <person name="Yokota A."/>
            <person name="Yabe S."/>
        </authorList>
    </citation>
    <scope>NUCLEOTIDE SEQUENCE</scope>
    <source>
        <strain evidence="2">COM3</strain>
    </source>
</reference>
<dbReference type="EMBL" id="AP019376">
    <property type="protein sequence ID" value="BBH87777.1"/>
    <property type="molecule type" value="Genomic_DNA"/>
</dbReference>
<accession>A0A455SH38</accession>
<keyword evidence="1" id="KW-0812">Transmembrane</keyword>
<evidence type="ECO:0000256" key="1">
    <source>
        <dbReference type="SAM" id="Phobius"/>
    </source>
</evidence>
<protein>
    <submittedName>
        <fullName evidence="2">Uncharacterized protein</fullName>
    </submittedName>
</protein>
<name>A0A455SH38_9CHLR</name>
<organism evidence="2">
    <name type="scientific">Thermosporothrix sp. COM3</name>
    <dbReference type="NCBI Taxonomy" id="2490863"/>
    <lineage>
        <taxon>Bacteria</taxon>
        <taxon>Bacillati</taxon>
        <taxon>Chloroflexota</taxon>
        <taxon>Ktedonobacteria</taxon>
        <taxon>Ktedonobacterales</taxon>
        <taxon>Thermosporotrichaceae</taxon>
        <taxon>Thermosporothrix</taxon>
    </lineage>
</organism>
<feature type="transmembrane region" description="Helical" evidence="1">
    <location>
        <begin position="12"/>
        <end position="34"/>
    </location>
</feature>
<dbReference type="AlphaFoldDB" id="A0A455SH38"/>
<keyword evidence="1" id="KW-1133">Transmembrane helix</keyword>
<proteinExistence type="predicted"/>
<evidence type="ECO:0000313" key="2">
    <source>
        <dbReference type="EMBL" id="BBH87777.1"/>
    </source>
</evidence>
<gene>
    <name evidence="2" type="ORF">KTC_25280</name>
</gene>